<evidence type="ECO:0000313" key="1">
    <source>
        <dbReference type="EMBL" id="TGK92905.1"/>
    </source>
</evidence>
<accession>A0A2M9XY95</accession>
<reference evidence="1" key="1">
    <citation type="journal article" date="2019" name="PLoS Negl. Trop. Dis.">
        <title>Revisiting the worldwide diversity of Leptospira species in the environment.</title>
        <authorList>
            <person name="Vincent A.T."/>
            <person name="Schiettekatte O."/>
            <person name="Bourhy P."/>
            <person name="Veyrier F.J."/>
            <person name="Picardeau M."/>
        </authorList>
    </citation>
    <scope>NUCLEOTIDE SEQUENCE [LARGE SCALE GENOMIC DNA]</scope>
    <source>
        <strain evidence="1">201800277</strain>
    </source>
</reference>
<organism evidence="1 2">
    <name type="scientific">Leptospira brenneri</name>
    <dbReference type="NCBI Taxonomy" id="2023182"/>
    <lineage>
        <taxon>Bacteria</taxon>
        <taxon>Pseudomonadati</taxon>
        <taxon>Spirochaetota</taxon>
        <taxon>Spirochaetia</taxon>
        <taxon>Leptospirales</taxon>
        <taxon>Leptospiraceae</taxon>
        <taxon>Leptospira</taxon>
    </lineage>
</organism>
<proteinExistence type="predicted"/>
<dbReference type="Proteomes" id="UP000297891">
    <property type="component" value="Unassembled WGS sequence"/>
</dbReference>
<dbReference type="RefSeq" id="WP_100791922.1">
    <property type="nucleotide sequence ID" value="NZ_NPDQ01000008.1"/>
</dbReference>
<sequence>MSFNPLTDHERYLDKDPKDMNLTELRMLLKIKRMDLQFGWNEFEGKIKFWQRVVRSVRESGMVDQVKEGIQSYLQNKSPKE</sequence>
<dbReference type="EMBL" id="RQFP01000008">
    <property type="protein sequence ID" value="TGK92905.1"/>
    <property type="molecule type" value="Genomic_DNA"/>
</dbReference>
<comment type="caution">
    <text evidence="1">The sequence shown here is derived from an EMBL/GenBank/DDBJ whole genome shotgun (WGS) entry which is preliminary data.</text>
</comment>
<dbReference type="OrthoDB" id="331212at2"/>
<evidence type="ECO:0000313" key="2">
    <source>
        <dbReference type="Proteomes" id="UP000297891"/>
    </source>
</evidence>
<protein>
    <submittedName>
        <fullName evidence="1">Uncharacterized protein</fullName>
    </submittedName>
</protein>
<gene>
    <name evidence="1" type="ORF">EHQ30_11775</name>
</gene>
<name>A0A2M9XY95_9LEPT</name>
<keyword evidence="2" id="KW-1185">Reference proteome</keyword>
<dbReference type="AlphaFoldDB" id="A0A2M9XY95"/>